<keyword evidence="3" id="KW-0337">GPI-anchor biosynthesis</keyword>
<protein>
    <submittedName>
        <fullName evidence="10">Glycosylphosphatidylinositol (GPI) anchor assembly protein</fullName>
    </submittedName>
</protein>
<keyword evidence="7 9" id="KW-0472">Membrane</keyword>
<dbReference type="InterPro" id="IPR009580">
    <property type="entry name" value="GPI_biosynthesis_protein_Pig-F"/>
</dbReference>
<feature type="transmembrane region" description="Helical" evidence="9">
    <location>
        <begin position="140"/>
        <end position="165"/>
    </location>
</feature>
<evidence type="ECO:0000256" key="8">
    <source>
        <dbReference type="SAM" id="MobiDB-lite"/>
    </source>
</evidence>
<keyword evidence="5" id="KW-0256">Endoplasmic reticulum</keyword>
<dbReference type="VEuPathDB" id="FungiDB:EYZ11_000244"/>
<evidence type="ECO:0000256" key="9">
    <source>
        <dbReference type="SAM" id="Phobius"/>
    </source>
</evidence>
<dbReference type="OrthoDB" id="17366at2759"/>
<gene>
    <name evidence="10" type="primary">GPI11</name>
    <name evidence="10" type="ORF">ATNIH1004_006435</name>
</gene>
<comment type="subcellular location">
    <subcellularLocation>
        <location evidence="1">Endoplasmic reticulum membrane</location>
        <topology evidence="1">Multi-pass membrane protein</topology>
    </subcellularLocation>
</comment>
<keyword evidence="4 9" id="KW-0812">Transmembrane</keyword>
<dbReference type="RefSeq" id="XP_033427099.1">
    <property type="nucleotide sequence ID" value="XM_033571067.1"/>
</dbReference>
<feature type="transmembrane region" description="Helical" evidence="9">
    <location>
        <begin position="58"/>
        <end position="79"/>
    </location>
</feature>
<dbReference type="Pfam" id="PF06699">
    <property type="entry name" value="PIG-F"/>
    <property type="match status" value="1"/>
</dbReference>
<reference evidence="10 11" key="1">
    <citation type="submission" date="2019-08" db="EMBL/GenBank/DDBJ databases">
        <title>The genome sequence of a newly discovered highly antifungal drug resistant Aspergillus species, Aspergillus tanneri NIH 1004.</title>
        <authorList>
            <person name="Mounaud S."/>
            <person name="Singh I."/>
            <person name="Joardar V."/>
            <person name="Pakala S."/>
            <person name="Pakala S."/>
            <person name="Venepally P."/>
            <person name="Chung J.K."/>
            <person name="Losada L."/>
            <person name="Nierman W.C."/>
        </authorList>
    </citation>
    <scope>NUCLEOTIDE SEQUENCE [LARGE SCALE GENOMIC DNA]</scope>
    <source>
        <strain evidence="10 11">NIH1004</strain>
    </source>
</reference>
<evidence type="ECO:0000256" key="3">
    <source>
        <dbReference type="ARBA" id="ARBA00022502"/>
    </source>
</evidence>
<evidence type="ECO:0000256" key="5">
    <source>
        <dbReference type="ARBA" id="ARBA00022824"/>
    </source>
</evidence>
<dbReference type="VEuPathDB" id="FungiDB:EYZ11_000215"/>
<dbReference type="GO" id="GO:0006506">
    <property type="term" value="P:GPI anchor biosynthetic process"/>
    <property type="evidence" value="ECO:0007669"/>
    <property type="project" value="UniProtKB-UniPathway"/>
</dbReference>
<organism evidence="10 11">
    <name type="scientific">Aspergillus tanneri</name>
    <dbReference type="NCBI Taxonomy" id="1220188"/>
    <lineage>
        <taxon>Eukaryota</taxon>
        <taxon>Fungi</taxon>
        <taxon>Dikarya</taxon>
        <taxon>Ascomycota</taxon>
        <taxon>Pezizomycotina</taxon>
        <taxon>Eurotiomycetes</taxon>
        <taxon>Eurotiomycetidae</taxon>
        <taxon>Eurotiales</taxon>
        <taxon>Aspergillaceae</taxon>
        <taxon>Aspergillus</taxon>
        <taxon>Aspergillus subgen. Circumdati</taxon>
    </lineage>
</organism>
<accession>A0A5M9ML48</accession>
<evidence type="ECO:0000256" key="4">
    <source>
        <dbReference type="ARBA" id="ARBA00022692"/>
    </source>
</evidence>
<dbReference type="AlphaFoldDB" id="A0A5M9ML48"/>
<keyword evidence="6 9" id="KW-1133">Transmembrane helix</keyword>
<proteinExistence type="predicted"/>
<feature type="transmembrane region" description="Helical" evidence="9">
    <location>
        <begin position="244"/>
        <end position="263"/>
    </location>
</feature>
<sequence length="331" mass="35172">MASALPSPPSAPPSASPAVNILPTTLARTYALVHPCLLLSLLALRFRSLEADSVGELLGDLPLLALLQVVFVMICLPPAGSALSPRQSASGESNDVDEKKPPSSPSSTVGNGGVIIKPGKIGYRRRGPKTDSSTCFSAKVIPAVLSLILTFLLAAPVLAALLVLFGAPITTHHWETLLCAAHMAVLSSTALIYAHGVDGTTWKEVWGAARPLDAVWGGALGTGVGAWFGAVPIPLDWDRPWQTYPITILVGAYIGYAVGLGLGRSWLFGKRINFDEKPPLTPAERAIVKSYGGWTMFMTCFGLKPFDFDDVDEAKLILRALLSNEDDDDDE</sequence>
<evidence type="ECO:0000313" key="10">
    <source>
        <dbReference type="EMBL" id="KAA8647738.1"/>
    </source>
</evidence>
<feature type="transmembrane region" description="Helical" evidence="9">
    <location>
        <begin position="177"/>
        <end position="196"/>
    </location>
</feature>
<feature type="compositionally biased region" description="Polar residues" evidence="8">
    <location>
        <begin position="84"/>
        <end position="93"/>
    </location>
</feature>
<evidence type="ECO:0000313" key="11">
    <source>
        <dbReference type="Proteomes" id="UP000324241"/>
    </source>
</evidence>
<dbReference type="UniPathway" id="UPA00196"/>
<dbReference type="EMBL" id="QUQM01000004">
    <property type="protein sequence ID" value="KAA8647738.1"/>
    <property type="molecule type" value="Genomic_DNA"/>
</dbReference>
<name>A0A5M9ML48_9EURO</name>
<dbReference type="GO" id="GO:0005789">
    <property type="term" value="C:endoplasmic reticulum membrane"/>
    <property type="evidence" value="ECO:0007669"/>
    <property type="project" value="UniProtKB-SubCell"/>
</dbReference>
<evidence type="ECO:0000256" key="2">
    <source>
        <dbReference type="ARBA" id="ARBA00004687"/>
    </source>
</evidence>
<dbReference type="GeneID" id="54329137"/>
<dbReference type="Proteomes" id="UP000324241">
    <property type="component" value="Unassembled WGS sequence"/>
</dbReference>
<evidence type="ECO:0000256" key="1">
    <source>
        <dbReference type="ARBA" id="ARBA00004477"/>
    </source>
</evidence>
<feature type="region of interest" description="Disordered" evidence="8">
    <location>
        <begin position="82"/>
        <end position="128"/>
    </location>
</feature>
<evidence type="ECO:0000256" key="6">
    <source>
        <dbReference type="ARBA" id="ARBA00022989"/>
    </source>
</evidence>
<evidence type="ECO:0000256" key="7">
    <source>
        <dbReference type="ARBA" id="ARBA00023136"/>
    </source>
</evidence>
<comment type="pathway">
    <text evidence="2">Glycolipid biosynthesis; glycosylphosphatidylinositol-anchor biosynthesis.</text>
</comment>
<comment type="caution">
    <text evidence="10">The sequence shown here is derived from an EMBL/GenBank/DDBJ whole genome shotgun (WGS) entry which is preliminary data.</text>
</comment>